<dbReference type="Pfam" id="PF13505">
    <property type="entry name" value="OMP_b-brl"/>
    <property type="match status" value="1"/>
</dbReference>
<keyword evidence="4" id="KW-1185">Reference proteome</keyword>
<dbReference type="Gene3D" id="2.40.160.20">
    <property type="match status" value="1"/>
</dbReference>
<accession>A0A368JPS7</accession>
<sequence>MKTIAFTLVVMGMVFSEAVAQTEKGRWQIGAQLGNVTYQSDTSNASKSISGSLAPAVGYFIARNLLIGVTVPFSFNATNLKYGADHFNRTIGIGPAVRYYVGQSSFKPFVGISYTYARSYGKWRDLDPVRSESITKGYSRTLAPAIGVAYFINRHVLLSAGLSYNLHHREGESRNTTPTNVVSNRYSEDLKTWSLGIGFAVLLGE</sequence>
<feature type="domain" description="Outer membrane protein beta-barrel" evidence="2">
    <location>
        <begin position="6"/>
        <end position="177"/>
    </location>
</feature>
<proteinExistence type="predicted"/>
<keyword evidence="1" id="KW-0732">Signal</keyword>
<dbReference type="EMBL" id="QOWE01000007">
    <property type="protein sequence ID" value="RCR69677.1"/>
    <property type="molecule type" value="Genomic_DNA"/>
</dbReference>
<evidence type="ECO:0000313" key="4">
    <source>
        <dbReference type="Proteomes" id="UP000253383"/>
    </source>
</evidence>
<dbReference type="OrthoDB" id="945117at2"/>
<dbReference type="InterPro" id="IPR027385">
    <property type="entry name" value="Beta-barrel_OMP"/>
</dbReference>
<dbReference type="SUPFAM" id="SSF56925">
    <property type="entry name" value="OMPA-like"/>
    <property type="match status" value="1"/>
</dbReference>
<reference evidence="3 4" key="1">
    <citation type="submission" date="2018-07" db="EMBL/GenBank/DDBJ databases">
        <title>Genome analysis of Larkinella rosea.</title>
        <authorList>
            <person name="Zhou Z."/>
            <person name="Wang G."/>
        </authorList>
    </citation>
    <scope>NUCLEOTIDE SEQUENCE [LARGE SCALE GENOMIC DNA]</scope>
    <source>
        <strain evidence="4">zzj9</strain>
    </source>
</reference>
<evidence type="ECO:0000256" key="1">
    <source>
        <dbReference type="ARBA" id="ARBA00022729"/>
    </source>
</evidence>
<comment type="caution">
    <text evidence="3">The sequence shown here is derived from an EMBL/GenBank/DDBJ whole genome shotgun (WGS) entry which is preliminary data.</text>
</comment>
<organism evidence="3 4">
    <name type="scientific">Larkinella punicea</name>
    <dbReference type="NCBI Taxonomy" id="2315727"/>
    <lineage>
        <taxon>Bacteria</taxon>
        <taxon>Pseudomonadati</taxon>
        <taxon>Bacteroidota</taxon>
        <taxon>Cytophagia</taxon>
        <taxon>Cytophagales</taxon>
        <taxon>Spirosomataceae</taxon>
        <taxon>Larkinella</taxon>
    </lineage>
</organism>
<evidence type="ECO:0000313" key="3">
    <source>
        <dbReference type="EMBL" id="RCR69677.1"/>
    </source>
</evidence>
<dbReference type="RefSeq" id="WP_114405871.1">
    <property type="nucleotide sequence ID" value="NZ_QOWE01000007.1"/>
</dbReference>
<protein>
    <submittedName>
        <fullName evidence="3">PorT family protein</fullName>
    </submittedName>
</protein>
<dbReference type="InterPro" id="IPR011250">
    <property type="entry name" value="OMP/PagP_B-barrel"/>
</dbReference>
<dbReference type="AlphaFoldDB" id="A0A368JPS7"/>
<evidence type="ECO:0000259" key="2">
    <source>
        <dbReference type="Pfam" id="PF13505"/>
    </source>
</evidence>
<gene>
    <name evidence="3" type="ORF">DUE52_10025</name>
</gene>
<dbReference type="Proteomes" id="UP000253383">
    <property type="component" value="Unassembled WGS sequence"/>
</dbReference>
<name>A0A368JPS7_9BACT</name>